<sequence length="162" mass="18191">MIRAMTHADFAAFWPSFKAIIHAQQSYAFEPDMSLEKAYQLWCELPLLSYVFEQDGEILGSYYLKANAMGPGKHICNCGYMVSEAARGQGIARKMCEHSQIEAQKHGFTAMQFNSVVSSNHAAVRLWHKLGFTTIGTIPKGYQHPQLGMVDCYIMYKALSLA</sequence>
<dbReference type="Gene3D" id="3.40.630.30">
    <property type="match status" value="1"/>
</dbReference>
<dbReference type="InterPro" id="IPR000182">
    <property type="entry name" value="GNAT_dom"/>
</dbReference>
<dbReference type="PANTHER" id="PTHR43138">
    <property type="entry name" value="ACETYLTRANSFERASE, GNAT FAMILY"/>
    <property type="match status" value="1"/>
</dbReference>
<evidence type="ECO:0000259" key="1">
    <source>
        <dbReference type="PROSITE" id="PS51186"/>
    </source>
</evidence>
<dbReference type="Proteomes" id="UP000651977">
    <property type="component" value="Unassembled WGS sequence"/>
</dbReference>
<dbReference type="RefSeq" id="WP_055731338.1">
    <property type="nucleotide sequence ID" value="NZ_BMDY01000019.1"/>
</dbReference>
<protein>
    <submittedName>
        <fullName evidence="2">N-acetyltransferase</fullName>
    </submittedName>
</protein>
<dbReference type="Pfam" id="PF00583">
    <property type="entry name" value="Acetyltransf_1"/>
    <property type="match status" value="1"/>
</dbReference>
<dbReference type="PROSITE" id="PS51186">
    <property type="entry name" value="GNAT"/>
    <property type="match status" value="1"/>
</dbReference>
<accession>A0ABQ1I3Y9</accession>
<dbReference type="CDD" id="cd04301">
    <property type="entry name" value="NAT_SF"/>
    <property type="match status" value="1"/>
</dbReference>
<reference evidence="3" key="1">
    <citation type="journal article" date="2019" name="Int. J. Syst. Evol. Microbiol.">
        <title>The Global Catalogue of Microorganisms (GCM) 10K type strain sequencing project: providing services to taxonomists for standard genome sequencing and annotation.</title>
        <authorList>
            <consortium name="The Broad Institute Genomics Platform"/>
            <consortium name="The Broad Institute Genome Sequencing Center for Infectious Disease"/>
            <person name="Wu L."/>
            <person name="Ma J."/>
        </authorList>
    </citation>
    <scope>NUCLEOTIDE SEQUENCE [LARGE SCALE GENOMIC DNA]</scope>
    <source>
        <strain evidence="3">CGMCC 1.10131</strain>
    </source>
</reference>
<name>A0ABQ1I3Y9_9ALTE</name>
<keyword evidence="3" id="KW-1185">Reference proteome</keyword>
<comment type="caution">
    <text evidence="2">The sequence shown here is derived from an EMBL/GenBank/DDBJ whole genome shotgun (WGS) entry which is preliminary data.</text>
</comment>
<dbReference type="SUPFAM" id="SSF55729">
    <property type="entry name" value="Acyl-CoA N-acyltransferases (Nat)"/>
    <property type="match status" value="1"/>
</dbReference>
<dbReference type="InterPro" id="IPR016181">
    <property type="entry name" value="Acyl_CoA_acyltransferase"/>
</dbReference>
<feature type="domain" description="N-acetyltransferase" evidence="1">
    <location>
        <begin position="1"/>
        <end position="160"/>
    </location>
</feature>
<proteinExistence type="predicted"/>
<evidence type="ECO:0000313" key="2">
    <source>
        <dbReference type="EMBL" id="GGB14300.1"/>
    </source>
</evidence>
<dbReference type="EMBL" id="BMDY01000019">
    <property type="protein sequence ID" value="GGB14300.1"/>
    <property type="molecule type" value="Genomic_DNA"/>
</dbReference>
<dbReference type="PANTHER" id="PTHR43138:SF1">
    <property type="entry name" value="N-ACETYLTRANSFERASE ACA1"/>
    <property type="match status" value="1"/>
</dbReference>
<gene>
    <name evidence="2" type="ORF">GCM10007414_29670</name>
</gene>
<dbReference type="InterPro" id="IPR052742">
    <property type="entry name" value="Mito_N-acetyltransferase"/>
</dbReference>
<evidence type="ECO:0000313" key="3">
    <source>
        <dbReference type="Proteomes" id="UP000651977"/>
    </source>
</evidence>
<organism evidence="2 3">
    <name type="scientific">Agarivorans gilvus</name>
    <dbReference type="NCBI Taxonomy" id="680279"/>
    <lineage>
        <taxon>Bacteria</taxon>
        <taxon>Pseudomonadati</taxon>
        <taxon>Pseudomonadota</taxon>
        <taxon>Gammaproteobacteria</taxon>
        <taxon>Alteromonadales</taxon>
        <taxon>Alteromonadaceae</taxon>
        <taxon>Agarivorans</taxon>
    </lineage>
</organism>